<feature type="region of interest" description="Disordered" evidence="2">
    <location>
        <begin position="96"/>
        <end position="132"/>
    </location>
</feature>
<evidence type="ECO:0000256" key="2">
    <source>
        <dbReference type="SAM" id="MobiDB-lite"/>
    </source>
</evidence>
<gene>
    <name evidence="3" type="ORF">M501DRAFT_964647</name>
</gene>
<sequence>MSLFASWLASSSPPSKRLLSRSQHELPRWTSEDAVTDSVQLPPPIATSLVIPTAELDRRRNVPDTLLALQKREYLLHEDLQGLLDAQAEGLVAGHGQPTFQDEASNGSSTPTAFGSRSSSRVSGSGKAARPPLGLRAARRGILKTIRHLVVIKDEEEHLLKDDISNNRATVRKLEDWSSKREGLERRIQQIEKGKAGSQKQELQEQADKLHSKIIDMEDRLADLKAKHRRILTELSSLDNSVQSKLSSYKTALLNLDESIQSFLIRPPLFTYKATPSASTLLSLPANRRTLSVAREYWQEQHKLVEKRRLNVQMEREALEEGAIVWDDVIQEVSDFERHLRNEMRSMNLYEQNSGHAESTLAALVVEMDRKIDQLHSKLTLAETRNWNLLVCCIGAELDAFKQGRKVLDSVLESTKDLSSKNSTELVDMKAPAHHGPLTGSVIHLSGQSSSTGGGIEGRRTHYFDTDDDDGPDPELLISHQEANTD</sequence>
<dbReference type="Proteomes" id="UP000799429">
    <property type="component" value="Unassembled WGS sequence"/>
</dbReference>
<comment type="caution">
    <text evidence="3">The sequence shown here is derived from an EMBL/GenBank/DDBJ whole genome shotgun (WGS) entry which is preliminary data.</text>
</comment>
<proteinExistence type="predicted"/>
<evidence type="ECO:0008006" key="5">
    <source>
        <dbReference type="Google" id="ProtNLM"/>
    </source>
</evidence>
<dbReference type="EMBL" id="MU006121">
    <property type="protein sequence ID" value="KAF2834327.1"/>
    <property type="molecule type" value="Genomic_DNA"/>
</dbReference>
<evidence type="ECO:0000256" key="1">
    <source>
        <dbReference type="SAM" id="Coils"/>
    </source>
</evidence>
<dbReference type="OrthoDB" id="5342758at2759"/>
<organism evidence="3 4">
    <name type="scientific">Patellaria atrata CBS 101060</name>
    <dbReference type="NCBI Taxonomy" id="1346257"/>
    <lineage>
        <taxon>Eukaryota</taxon>
        <taxon>Fungi</taxon>
        <taxon>Dikarya</taxon>
        <taxon>Ascomycota</taxon>
        <taxon>Pezizomycotina</taxon>
        <taxon>Dothideomycetes</taxon>
        <taxon>Dothideomycetes incertae sedis</taxon>
        <taxon>Patellariales</taxon>
        <taxon>Patellariaceae</taxon>
        <taxon>Patellaria</taxon>
    </lineage>
</organism>
<keyword evidence="1" id="KW-0175">Coiled coil</keyword>
<protein>
    <recommendedName>
        <fullName evidence="5">Autophagy-related protein 28</fullName>
    </recommendedName>
</protein>
<feature type="region of interest" description="Disordered" evidence="2">
    <location>
        <begin position="431"/>
        <end position="486"/>
    </location>
</feature>
<dbReference type="InterPro" id="IPR038077">
    <property type="entry name" value="Troponin_sf"/>
</dbReference>
<feature type="coiled-coil region" evidence="1">
    <location>
        <begin position="174"/>
        <end position="234"/>
    </location>
</feature>
<dbReference type="SUPFAM" id="SSF90250">
    <property type="entry name" value="Troponin coil-coiled subunits"/>
    <property type="match status" value="1"/>
</dbReference>
<evidence type="ECO:0000313" key="4">
    <source>
        <dbReference type="Proteomes" id="UP000799429"/>
    </source>
</evidence>
<reference evidence="3" key="1">
    <citation type="journal article" date="2020" name="Stud. Mycol.">
        <title>101 Dothideomycetes genomes: a test case for predicting lifestyles and emergence of pathogens.</title>
        <authorList>
            <person name="Haridas S."/>
            <person name="Albert R."/>
            <person name="Binder M."/>
            <person name="Bloem J."/>
            <person name="Labutti K."/>
            <person name="Salamov A."/>
            <person name="Andreopoulos B."/>
            <person name="Baker S."/>
            <person name="Barry K."/>
            <person name="Bills G."/>
            <person name="Bluhm B."/>
            <person name="Cannon C."/>
            <person name="Castanera R."/>
            <person name="Culley D."/>
            <person name="Daum C."/>
            <person name="Ezra D."/>
            <person name="Gonzalez J."/>
            <person name="Henrissat B."/>
            <person name="Kuo A."/>
            <person name="Liang C."/>
            <person name="Lipzen A."/>
            <person name="Lutzoni F."/>
            <person name="Magnuson J."/>
            <person name="Mondo S."/>
            <person name="Nolan M."/>
            <person name="Ohm R."/>
            <person name="Pangilinan J."/>
            <person name="Park H.-J."/>
            <person name="Ramirez L."/>
            <person name="Alfaro M."/>
            <person name="Sun H."/>
            <person name="Tritt A."/>
            <person name="Yoshinaga Y."/>
            <person name="Zwiers L.-H."/>
            <person name="Turgeon B."/>
            <person name="Goodwin S."/>
            <person name="Spatafora J."/>
            <person name="Crous P."/>
            <person name="Grigoriev I."/>
        </authorList>
    </citation>
    <scope>NUCLEOTIDE SEQUENCE</scope>
    <source>
        <strain evidence="3">CBS 101060</strain>
    </source>
</reference>
<accession>A0A9P4VM58</accession>
<feature type="compositionally biased region" description="Low complexity" evidence="2">
    <location>
        <begin position="115"/>
        <end position="132"/>
    </location>
</feature>
<evidence type="ECO:0000313" key="3">
    <source>
        <dbReference type="EMBL" id="KAF2834327.1"/>
    </source>
</evidence>
<feature type="compositionally biased region" description="Polar residues" evidence="2">
    <location>
        <begin position="98"/>
        <end position="113"/>
    </location>
</feature>
<name>A0A9P4VM58_9PEZI</name>
<keyword evidence="4" id="KW-1185">Reference proteome</keyword>
<dbReference type="AlphaFoldDB" id="A0A9P4VM58"/>